<feature type="domain" description="ABC transmembrane type-2" evidence="9">
    <location>
        <begin position="127"/>
        <end position="370"/>
    </location>
</feature>
<proteinExistence type="inferred from homology"/>
<dbReference type="EMBL" id="JBHSFW010000025">
    <property type="protein sequence ID" value="MFC4620510.1"/>
    <property type="molecule type" value="Genomic_DNA"/>
</dbReference>
<accession>A0ABV9GV61</accession>
<evidence type="ECO:0000256" key="3">
    <source>
        <dbReference type="ARBA" id="ARBA00022448"/>
    </source>
</evidence>
<comment type="caution">
    <text evidence="10">The sequence shown here is derived from an EMBL/GenBank/DDBJ whole genome shotgun (WGS) entry which is preliminary data.</text>
</comment>
<organism evidence="10 11">
    <name type="scientific">Camelliibacillus cellulosilyticus</name>
    <dbReference type="NCBI Taxonomy" id="2174486"/>
    <lineage>
        <taxon>Bacteria</taxon>
        <taxon>Bacillati</taxon>
        <taxon>Bacillota</taxon>
        <taxon>Bacilli</taxon>
        <taxon>Bacillales</taxon>
        <taxon>Sporolactobacillaceae</taxon>
        <taxon>Camelliibacillus</taxon>
    </lineage>
</organism>
<evidence type="ECO:0000256" key="4">
    <source>
        <dbReference type="ARBA" id="ARBA00022475"/>
    </source>
</evidence>
<dbReference type="InterPro" id="IPR047817">
    <property type="entry name" value="ABC2_TM_bact-type"/>
</dbReference>
<dbReference type="InterPro" id="IPR051449">
    <property type="entry name" value="ABC-2_transporter_component"/>
</dbReference>
<reference evidence="11" key="1">
    <citation type="journal article" date="2019" name="Int. J. Syst. Evol. Microbiol.">
        <title>The Global Catalogue of Microorganisms (GCM) 10K type strain sequencing project: providing services to taxonomists for standard genome sequencing and annotation.</title>
        <authorList>
            <consortium name="The Broad Institute Genomics Platform"/>
            <consortium name="The Broad Institute Genome Sequencing Center for Infectious Disease"/>
            <person name="Wu L."/>
            <person name="Ma J."/>
        </authorList>
    </citation>
    <scope>NUCLEOTIDE SEQUENCE [LARGE SCALE GENOMIC DNA]</scope>
    <source>
        <strain evidence="11">CGMCC 1.16306</strain>
    </source>
</reference>
<protein>
    <submittedName>
        <fullName evidence="10">ABC transporter permease</fullName>
    </submittedName>
</protein>
<keyword evidence="4" id="KW-1003">Cell membrane</keyword>
<evidence type="ECO:0000259" key="9">
    <source>
        <dbReference type="PROSITE" id="PS51012"/>
    </source>
</evidence>
<keyword evidence="7 8" id="KW-0472">Membrane</keyword>
<feature type="transmembrane region" description="Helical" evidence="8">
    <location>
        <begin position="180"/>
        <end position="201"/>
    </location>
</feature>
<feature type="transmembrane region" description="Helical" evidence="8">
    <location>
        <begin position="291"/>
        <end position="310"/>
    </location>
</feature>
<evidence type="ECO:0000256" key="6">
    <source>
        <dbReference type="ARBA" id="ARBA00022989"/>
    </source>
</evidence>
<dbReference type="PANTHER" id="PTHR30294">
    <property type="entry name" value="MEMBRANE COMPONENT OF ABC TRANSPORTER YHHJ-RELATED"/>
    <property type="match status" value="1"/>
</dbReference>
<dbReference type="PROSITE" id="PS51012">
    <property type="entry name" value="ABC_TM2"/>
    <property type="match status" value="1"/>
</dbReference>
<evidence type="ECO:0000256" key="8">
    <source>
        <dbReference type="SAM" id="Phobius"/>
    </source>
</evidence>
<keyword evidence="11" id="KW-1185">Reference proteome</keyword>
<dbReference type="PANTHER" id="PTHR30294:SF48">
    <property type="entry name" value="LINEARMYCIN RESISTANCE PERMEASE PROTEIN LNRM"/>
    <property type="match status" value="1"/>
</dbReference>
<feature type="transmembrane region" description="Helical" evidence="8">
    <location>
        <begin position="21"/>
        <end position="43"/>
    </location>
</feature>
<evidence type="ECO:0000256" key="7">
    <source>
        <dbReference type="ARBA" id="ARBA00023136"/>
    </source>
</evidence>
<evidence type="ECO:0000313" key="10">
    <source>
        <dbReference type="EMBL" id="MFC4620510.1"/>
    </source>
</evidence>
<comment type="similarity">
    <text evidence="2">Belongs to the ABC-2 integral membrane protein family.</text>
</comment>
<dbReference type="InterPro" id="IPR013525">
    <property type="entry name" value="ABC2_TM"/>
</dbReference>
<dbReference type="Pfam" id="PF12698">
    <property type="entry name" value="ABC2_membrane_3"/>
    <property type="match status" value="1"/>
</dbReference>
<evidence type="ECO:0000313" key="11">
    <source>
        <dbReference type="Proteomes" id="UP001596022"/>
    </source>
</evidence>
<gene>
    <name evidence="10" type="ORF">ACFO4N_17605</name>
</gene>
<evidence type="ECO:0000256" key="2">
    <source>
        <dbReference type="ARBA" id="ARBA00007783"/>
    </source>
</evidence>
<name>A0ABV9GV61_9BACL</name>
<keyword evidence="5 8" id="KW-0812">Transmembrane</keyword>
<keyword evidence="6 8" id="KW-1133">Transmembrane helix</keyword>
<feature type="transmembrane region" description="Helical" evidence="8">
    <location>
        <begin position="257"/>
        <end position="279"/>
    </location>
</feature>
<sequence length="373" mass="40659">MNILNIAWKEIKTDARDIGTLVFLIAFPIVMMLILGTALSGAFNNNVSVGDINVLYKATGNGPAIQSFQAFAKAMKKYDVHFDKASENVNGKAAVKDHQYDGYVEVSDKGIQVYENNRANIAGNVLEGMLSAYADRFNMISAVSQVKPDQTAAASTAPDDGNFIKETSLHSKREPGSMDYYAIAMTTMIVLYSSLSAAYMIKGERIRRTGDRLIAAPITKAEIFIGKLFGGILSAVLSVIIVILFSKFVFNAYWGHHLGIVILVLFTEILLAIGLGLGISFLTKTDGIQRVILMIIIQVASFFGGAYFPIDDVRGFGGWITKLSPITWQNNALNQVIYANNLTPAFQTAALNLAIAAVFLAIAMVFMKRREGI</sequence>
<feature type="transmembrane region" description="Helical" evidence="8">
    <location>
        <begin position="222"/>
        <end position="245"/>
    </location>
</feature>
<dbReference type="Proteomes" id="UP001596022">
    <property type="component" value="Unassembled WGS sequence"/>
</dbReference>
<keyword evidence="3" id="KW-0813">Transport</keyword>
<evidence type="ECO:0000256" key="1">
    <source>
        <dbReference type="ARBA" id="ARBA00004651"/>
    </source>
</evidence>
<comment type="subcellular location">
    <subcellularLocation>
        <location evidence="1">Cell membrane</location>
        <topology evidence="1">Multi-pass membrane protein</topology>
    </subcellularLocation>
</comment>
<evidence type="ECO:0000256" key="5">
    <source>
        <dbReference type="ARBA" id="ARBA00022692"/>
    </source>
</evidence>
<feature type="transmembrane region" description="Helical" evidence="8">
    <location>
        <begin position="349"/>
        <end position="367"/>
    </location>
</feature>
<dbReference type="RefSeq" id="WP_376847623.1">
    <property type="nucleotide sequence ID" value="NZ_JBHSFW010000025.1"/>
</dbReference>